<sequence>MRLSKKVLLAVLATLLRRASTAPTSPQDYHVFREAGAHVASLFPRQLSSNILGSVCPCAQSIILQLPDAIQRQLNDALASLLAANALILPSSATAPLQSGAAGSSTSDASSSAILGGLATSPIASAGPPSSALESIVSELPSDAASALLPMLSTVTPPASALPASQSNVEPSLLSNIVPALEPSVLASPLSSDDASTVSSLTPSAPPSAAGPLDSSIDPLVSSIAALPASQIPSALSALPSSALGPVLSELPSSVLLNSPSGPESALSPAPTGSQFTSTFVPLPSLAPAATSRTYPSPVVNLAFQLGISLDGLPDDIISALNAIANLVPLPPGSTMPPGSAFGPQLPSSSGVVTGGVIPTPLSSAADAIQSLLESLQSNAASVLTPPPTDLALLSGVATLPPQVVSVVAEAGPVISGLSSVLAAPTAPTGALASALTQLPPALASALSELPPDVASAVSQVDGIASVLAGLPPVYSPAASDVPSNVASAVSEVGSAISAIPTDEPASVLSELPPNVASVASQGDSAAAPWPSALPAPSSSFASADAASGLPPSANPLSSAPINEPTPEPLSATAPLNNAGDIASALPPSSPDAPSTLPEAPANSQPVASTFAAAPSSVPPVAIPQPSNVASDLAAPITESAPISSGSPQSSPSVISGIGNVASDFVPQPSSFTSSSAISVSPFAGAPTNAAAPSDGQSNPPTAASPIAQPQLSDIATSSALNVVQGNSNLAGVATTAVPQAVSQSHSDL</sequence>
<comment type="caution">
    <text evidence="3">The sequence shown here is derived from an EMBL/GenBank/DDBJ whole genome shotgun (WGS) entry which is preliminary data.</text>
</comment>
<feature type="compositionally biased region" description="Low complexity" evidence="1">
    <location>
        <begin position="195"/>
        <end position="213"/>
    </location>
</feature>
<evidence type="ECO:0000313" key="4">
    <source>
        <dbReference type="Proteomes" id="UP000007129"/>
    </source>
</evidence>
<dbReference type="EMBL" id="AHHD01000429">
    <property type="protein sequence ID" value="EKG12749.1"/>
    <property type="molecule type" value="Genomic_DNA"/>
</dbReference>
<feature type="non-terminal residue" evidence="3">
    <location>
        <position position="749"/>
    </location>
</feature>
<protein>
    <submittedName>
        <fullName evidence="3">Uncharacterized protein</fullName>
    </submittedName>
</protein>
<feature type="compositionally biased region" description="Polar residues" evidence="1">
    <location>
        <begin position="695"/>
        <end position="711"/>
    </location>
</feature>
<feature type="compositionally biased region" description="Low complexity" evidence="1">
    <location>
        <begin position="525"/>
        <end position="561"/>
    </location>
</feature>
<dbReference type="AlphaFoldDB" id="K2RRA8"/>
<name>K2RRA8_MACPH</name>
<feature type="region of interest" description="Disordered" evidence="1">
    <location>
        <begin position="188"/>
        <end position="213"/>
    </location>
</feature>
<dbReference type="eggNOG" id="ENOG502S4NH">
    <property type="taxonomic scope" value="Eukaryota"/>
</dbReference>
<dbReference type="Proteomes" id="UP000007129">
    <property type="component" value="Unassembled WGS sequence"/>
</dbReference>
<dbReference type="VEuPathDB" id="FungiDB:MPH_10119"/>
<feature type="region of interest" description="Disordered" evidence="1">
    <location>
        <begin position="676"/>
        <end position="711"/>
    </location>
</feature>
<evidence type="ECO:0000313" key="3">
    <source>
        <dbReference type="EMBL" id="EKG12749.1"/>
    </source>
</evidence>
<dbReference type="HOGENOM" id="CLU_371578_0_0_1"/>
<accession>K2RRA8</accession>
<feature type="signal peptide" evidence="2">
    <location>
        <begin position="1"/>
        <end position="21"/>
    </location>
</feature>
<feature type="compositionally biased region" description="Low complexity" evidence="1">
    <location>
        <begin position="583"/>
        <end position="595"/>
    </location>
</feature>
<evidence type="ECO:0000256" key="1">
    <source>
        <dbReference type="SAM" id="MobiDB-lite"/>
    </source>
</evidence>
<proteinExistence type="predicted"/>
<dbReference type="InParanoid" id="K2RRA8"/>
<feature type="chain" id="PRO_5003864206" evidence="2">
    <location>
        <begin position="22"/>
        <end position="749"/>
    </location>
</feature>
<gene>
    <name evidence="3" type="ORF">MPH_10119</name>
</gene>
<reference evidence="3 4" key="1">
    <citation type="journal article" date="2012" name="BMC Genomics">
        <title>Tools to kill: Genome of one of the most destructive plant pathogenic fungi Macrophomina phaseolina.</title>
        <authorList>
            <person name="Islam M.S."/>
            <person name="Haque M.S."/>
            <person name="Islam M.M."/>
            <person name="Emdad E.M."/>
            <person name="Halim A."/>
            <person name="Hossen Q.M.M."/>
            <person name="Hossain M.Z."/>
            <person name="Ahmed B."/>
            <person name="Rahim S."/>
            <person name="Rahman M.S."/>
            <person name="Alam M.M."/>
            <person name="Hou S."/>
            <person name="Wan X."/>
            <person name="Saito J.A."/>
            <person name="Alam M."/>
        </authorList>
    </citation>
    <scope>NUCLEOTIDE SEQUENCE [LARGE SCALE GENOMIC DNA]</scope>
    <source>
        <strain evidence="3 4">MS6</strain>
    </source>
</reference>
<dbReference type="STRING" id="1126212.K2RRA8"/>
<evidence type="ECO:0000256" key="2">
    <source>
        <dbReference type="SAM" id="SignalP"/>
    </source>
</evidence>
<feature type="region of interest" description="Disordered" evidence="1">
    <location>
        <begin position="520"/>
        <end position="607"/>
    </location>
</feature>
<keyword evidence="2" id="KW-0732">Signal</keyword>
<organism evidence="3 4">
    <name type="scientific">Macrophomina phaseolina (strain MS6)</name>
    <name type="common">Charcoal rot fungus</name>
    <dbReference type="NCBI Taxonomy" id="1126212"/>
    <lineage>
        <taxon>Eukaryota</taxon>
        <taxon>Fungi</taxon>
        <taxon>Dikarya</taxon>
        <taxon>Ascomycota</taxon>
        <taxon>Pezizomycotina</taxon>
        <taxon>Dothideomycetes</taxon>
        <taxon>Dothideomycetes incertae sedis</taxon>
        <taxon>Botryosphaeriales</taxon>
        <taxon>Botryosphaeriaceae</taxon>
        <taxon>Macrophomina</taxon>
    </lineage>
</organism>